<keyword evidence="7" id="KW-0812">Transmembrane</keyword>
<dbReference type="GO" id="GO:0008299">
    <property type="term" value="P:isoprenoid biosynthetic process"/>
    <property type="evidence" value="ECO:0007669"/>
    <property type="project" value="UniProtKB-ARBA"/>
</dbReference>
<sequence length="393" mass="44882">MYSGVFQLPNLPRICPKKTGNKISPGFQEAKDGYEQWVKENITLFLSIKLARFGVPLIALTELLAKFGVPLLALTEVLDKTEGPLLAALAWPKANSKELRAILDYMTMSIMLEELTDHCSSEEAKRICKLWINVLKDPQVGKGHYHPFIQLMTNQMVARLKDAVDPYHWPALMESNVTFSMNVIQEALDREASKDISATRCIASYMDMRRETIGTRPCIVLMRSTRRLYLPEDVLQHPILVDMENRALDMVYIANDIYSFKKEIDENGAVNNIINVIQKDPTTQHITDLQGRFDHAGNLFQAALNRFNACRDALPGFGDEETDRQVAAYGDGLVDWVSGNIEWSIVNQRYSVFRNDDDRQNHVLRLDDRWLISGRFSLLILLISVVITYILFR</sequence>
<evidence type="ECO:0000256" key="5">
    <source>
        <dbReference type="ARBA" id="ARBA00023239"/>
    </source>
</evidence>
<dbReference type="PANTHER" id="PTHR35201:SF4">
    <property type="entry name" value="BETA-PINACENE SYNTHASE-RELATED"/>
    <property type="match status" value="1"/>
</dbReference>
<dbReference type="InterPro" id="IPR008949">
    <property type="entry name" value="Isoprenoid_synthase_dom_sf"/>
</dbReference>
<dbReference type="OrthoDB" id="6486656at2759"/>
<dbReference type="SUPFAM" id="SSF48576">
    <property type="entry name" value="Terpenoid synthases"/>
    <property type="match status" value="1"/>
</dbReference>
<dbReference type="InParanoid" id="A0A1B7MRG1"/>
<dbReference type="EC" id="4.2.3.-" evidence="6"/>
<organism evidence="8 9">
    <name type="scientific">Rhizopogon vinicolor AM-OR11-026</name>
    <dbReference type="NCBI Taxonomy" id="1314800"/>
    <lineage>
        <taxon>Eukaryota</taxon>
        <taxon>Fungi</taxon>
        <taxon>Dikarya</taxon>
        <taxon>Basidiomycota</taxon>
        <taxon>Agaricomycotina</taxon>
        <taxon>Agaricomycetes</taxon>
        <taxon>Agaricomycetidae</taxon>
        <taxon>Boletales</taxon>
        <taxon>Suillineae</taxon>
        <taxon>Rhizopogonaceae</taxon>
        <taxon>Rhizopogon</taxon>
    </lineage>
</organism>
<evidence type="ECO:0000256" key="7">
    <source>
        <dbReference type="SAM" id="Phobius"/>
    </source>
</evidence>
<gene>
    <name evidence="8" type="ORF">K503DRAFT_391847</name>
</gene>
<evidence type="ECO:0000256" key="1">
    <source>
        <dbReference type="ARBA" id="ARBA00001946"/>
    </source>
</evidence>
<evidence type="ECO:0000313" key="9">
    <source>
        <dbReference type="Proteomes" id="UP000092154"/>
    </source>
</evidence>
<reference evidence="8 9" key="1">
    <citation type="submission" date="2016-06" db="EMBL/GenBank/DDBJ databases">
        <title>Comparative genomics of the ectomycorrhizal sister species Rhizopogon vinicolor and Rhizopogon vesiculosus (Basidiomycota: Boletales) reveals a divergence of the mating type B locus.</title>
        <authorList>
            <consortium name="DOE Joint Genome Institute"/>
            <person name="Mujic A.B."/>
            <person name="Kuo A."/>
            <person name="Tritt A."/>
            <person name="Lipzen A."/>
            <person name="Chen C."/>
            <person name="Johnson J."/>
            <person name="Sharma A."/>
            <person name="Barry K."/>
            <person name="Grigoriev I.V."/>
            <person name="Spatafora J.W."/>
        </authorList>
    </citation>
    <scope>NUCLEOTIDE SEQUENCE [LARGE SCALE GENOMIC DNA]</scope>
    <source>
        <strain evidence="8 9">AM-OR11-026</strain>
    </source>
</reference>
<evidence type="ECO:0000256" key="6">
    <source>
        <dbReference type="RuleBase" id="RU366034"/>
    </source>
</evidence>
<dbReference type="EMBL" id="KV448525">
    <property type="protein sequence ID" value="OAX35170.1"/>
    <property type="molecule type" value="Genomic_DNA"/>
</dbReference>
<dbReference type="PANTHER" id="PTHR35201">
    <property type="entry name" value="TERPENE SYNTHASE"/>
    <property type="match status" value="1"/>
</dbReference>
<evidence type="ECO:0000256" key="3">
    <source>
        <dbReference type="ARBA" id="ARBA00022723"/>
    </source>
</evidence>
<feature type="transmembrane region" description="Helical" evidence="7">
    <location>
        <begin position="370"/>
        <end position="392"/>
    </location>
</feature>
<evidence type="ECO:0000256" key="2">
    <source>
        <dbReference type="ARBA" id="ARBA00006333"/>
    </source>
</evidence>
<dbReference type="InterPro" id="IPR034686">
    <property type="entry name" value="Terpene_cyclase-like_2"/>
</dbReference>
<dbReference type="Pfam" id="PF19086">
    <property type="entry name" value="Terpene_syn_C_2"/>
    <property type="match status" value="1"/>
</dbReference>
<dbReference type="AlphaFoldDB" id="A0A1B7MRG1"/>
<comment type="cofactor">
    <cofactor evidence="1 6">
        <name>Mg(2+)</name>
        <dbReference type="ChEBI" id="CHEBI:18420"/>
    </cofactor>
</comment>
<protein>
    <recommendedName>
        <fullName evidence="6">Terpene synthase</fullName>
        <ecNumber evidence="6">4.2.3.-</ecNumber>
    </recommendedName>
</protein>
<dbReference type="Gene3D" id="1.10.600.10">
    <property type="entry name" value="Farnesyl Diphosphate Synthase"/>
    <property type="match status" value="1"/>
</dbReference>
<keyword evidence="9" id="KW-1185">Reference proteome</keyword>
<keyword evidence="7" id="KW-1133">Transmembrane helix</keyword>
<dbReference type="GO" id="GO:0046872">
    <property type="term" value="F:metal ion binding"/>
    <property type="evidence" value="ECO:0007669"/>
    <property type="project" value="UniProtKB-KW"/>
</dbReference>
<keyword evidence="4 6" id="KW-0460">Magnesium</keyword>
<dbReference type="GO" id="GO:0010333">
    <property type="term" value="F:terpene synthase activity"/>
    <property type="evidence" value="ECO:0007669"/>
    <property type="project" value="InterPro"/>
</dbReference>
<keyword evidence="7" id="KW-0472">Membrane</keyword>
<proteinExistence type="inferred from homology"/>
<evidence type="ECO:0000256" key="4">
    <source>
        <dbReference type="ARBA" id="ARBA00022842"/>
    </source>
</evidence>
<keyword evidence="3 6" id="KW-0479">Metal-binding</keyword>
<accession>A0A1B7MRG1</accession>
<name>A0A1B7MRG1_9AGAM</name>
<keyword evidence="5 6" id="KW-0456">Lyase</keyword>
<comment type="similarity">
    <text evidence="2 6">Belongs to the terpene synthase family.</text>
</comment>
<dbReference type="Proteomes" id="UP000092154">
    <property type="component" value="Unassembled WGS sequence"/>
</dbReference>
<evidence type="ECO:0000313" key="8">
    <source>
        <dbReference type="EMBL" id="OAX35170.1"/>
    </source>
</evidence>